<organism evidence="3 4">
    <name type="scientific">Fuerstiella marisgermanici</name>
    <dbReference type="NCBI Taxonomy" id="1891926"/>
    <lineage>
        <taxon>Bacteria</taxon>
        <taxon>Pseudomonadati</taxon>
        <taxon>Planctomycetota</taxon>
        <taxon>Planctomycetia</taxon>
        <taxon>Planctomycetales</taxon>
        <taxon>Planctomycetaceae</taxon>
        <taxon>Fuerstiella</taxon>
    </lineage>
</organism>
<dbReference type="SUPFAM" id="SSF50998">
    <property type="entry name" value="Quinoprotein alcohol dehydrogenase-like"/>
    <property type="match status" value="1"/>
</dbReference>
<dbReference type="Gene3D" id="2.40.10.480">
    <property type="match status" value="1"/>
</dbReference>
<dbReference type="Proteomes" id="UP000187735">
    <property type="component" value="Chromosome"/>
</dbReference>
<gene>
    <name evidence="3" type="primary">pvadh</name>
    <name evidence="3" type="ORF">Fuma_06581</name>
</gene>
<feature type="signal peptide" evidence="1">
    <location>
        <begin position="1"/>
        <end position="19"/>
    </location>
</feature>
<proteinExistence type="predicted"/>
<evidence type="ECO:0000256" key="1">
    <source>
        <dbReference type="SAM" id="SignalP"/>
    </source>
</evidence>
<evidence type="ECO:0000259" key="2">
    <source>
        <dbReference type="Pfam" id="PF13360"/>
    </source>
</evidence>
<dbReference type="OrthoDB" id="244732at2"/>
<dbReference type="EC" id="1.1.2.6" evidence="3"/>
<dbReference type="InterPro" id="IPR002372">
    <property type="entry name" value="PQQ_rpt_dom"/>
</dbReference>
<keyword evidence="1" id="KW-0732">Signal</keyword>
<keyword evidence="3" id="KW-0560">Oxidoreductase</keyword>
<dbReference type="EMBL" id="CP017641">
    <property type="protein sequence ID" value="APZ96907.1"/>
    <property type="molecule type" value="Genomic_DNA"/>
</dbReference>
<dbReference type="PANTHER" id="PTHR34512:SF30">
    <property type="entry name" value="OUTER MEMBRANE PROTEIN ASSEMBLY FACTOR BAMB"/>
    <property type="match status" value="1"/>
</dbReference>
<dbReference type="STRING" id="1891926.Fuma_06581"/>
<dbReference type="PANTHER" id="PTHR34512">
    <property type="entry name" value="CELL SURFACE PROTEIN"/>
    <property type="match status" value="1"/>
</dbReference>
<dbReference type="Gene3D" id="2.130.10.10">
    <property type="entry name" value="YVTN repeat-like/Quinoprotein amine dehydrogenase"/>
    <property type="match status" value="1"/>
</dbReference>
<dbReference type="AlphaFoldDB" id="A0A1P8WS73"/>
<dbReference type="InterPro" id="IPR015943">
    <property type="entry name" value="WD40/YVTN_repeat-like_dom_sf"/>
</dbReference>
<dbReference type="InterPro" id="IPR011047">
    <property type="entry name" value="Quinoprotein_ADH-like_sf"/>
</dbReference>
<dbReference type="Pfam" id="PF13360">
    <property type="entry name" value="PQQ_2"/>
    <property type="match status" value="1"/>
</dbReference>
<dbReference type="KEGG" id="fmr:Fuma_06581"/>
<feature type="domain" description="Pyrrolo-quinoline quinone repeat" evidence="2">
    <location>
        <begin position="97"/>
        <end position="341"/>
    </location>
</feature>
<dbReference type="SMART" id="SM00564">
    <property type="entry name" value="PQQ"/>
    <property type="match status" value="4"/>
</dbReference>
<feature type="chain" id="PRO_5010159120" evidence="1">
    <location>
        <begin position="20"/>
        <end position="423"/>
    </location>
</feature>
<sequence length="423" mass="45800" precursor="true">MKPLLLLTCLLVIPAPLDAGNPGSDSSTIEVGAQDWPWWRGPHRNGIASSDQHPPLKWSETENVLWKVAVPGRGHGSATVVGDQVFLASADHETEQQAVHCYDRQTGEELWKTVVHKGGFTKKGNEKASLASTTVACDGENLFVNFLNDGAVYTTSLDRNGKQLWQTKISDYVVHQGYGSSPAPYKNLVIVSADNKGGGAIAGLERATGKIAWKRTRPEKPNYPSPIILNVAGKDQLLMTGCDLVTSLDPLTGEENWEIEGATTECVTSTVTDGTRIFTSGGYPKNHIAAVAADGSGKVVWENTVRTYVPSMLVKDGYLYAALDAGIATCRKSDTGEEVWKGRLAGTFSSSPVLVGDRIYATNEEGTTFVFKATPDKFVELARNKLGESVFATPTICGSRIYARVTHKIDGKRQEFLYCLGEK</sequence>
<dbReference type="InterPro" id="IPR018391">
    <property type="entry name" value="PQQ_b-propeller_rpt"/>
</dbReference>
<dbReference type="RefSeq" id="WP_077027869.1">
    <property type="nucleotide sequence ID" value="NZ_CP017641.1"/>
</dbReference>
<accession>A0A1P8WS73</accession>
<protein>
    <submittedName>
        <fullName evidence="3">Polyvinylalcohol dehydrogenase</fullName>
        <ecNumber evidence="3">1.1.2.6</ecNumber>
    </submittedName>
</protein>
<keyword evidence="4" id="KW-1185">Reference proteome</keyword>
<evidence type="ECO:0000313" key="3">
    <source>
        <dbReference type="EMBL" id="APZ96907.1"/>
    </source>
</evidence>
<reference evidence="3 4" key="1">
    <citation type="journal article" date="2016" name="Front. Microbiol.">
        <title>Fuerstia marisgermanicae gen. nov., sp. nov., an Unusual Member of the Phylum Planctomycetes from the German Wadden Sea.</title>
        <authorList>
            <person name="Kohn T."/>
            <person name="Heuer A."/>
            <person name="Jogler M."/>
            <person name="Vollmers J."/>
            <person name="Boedeker C."/>
            <person name="Bunk B."/>
            <person name="Rast P."/>
            <person name="Borchert D."/>
            <person name="Glockner I."/>
            <person name="Freese H.M."/>
            <person name="Klenk H.P."/>
            <person name="Overmann J."/>
            <person name="Kaster A.K."/>
            <person name="Rohde M."/>
            <person name="Wiegand S."/>
            <person name="Jogler C."/>
        </authorList>
    </citation>
    <scope>NUCLEOTIDE SEQUENCE [LARGE SCALE GENOMIC DNA]</scope>
    <source>
        <strain evidence="3 4">NH11</strain>
    </source>
</reference>
<name>A0A1P8WS73_9PLAN</name>
<dbReference type="GO" id="GO:0047059">
    <property type="term" value="F:polyvinyl alcohol dehydrogenase (cytochrome) activity"/>
    <property type="evidence" value="ECO:0007669"/>
    <property type="project" value="UniProtKB-EC"/>
</dbReference>
<evidence type="ECO:0000313" key="4">
    <source>
        <dbReference type="Proteomes" id="UP000187735"/>
    </source>
</evidence>